<proteinExistence type="predicted"/>
<feature type="transmembrane region" description="Helical" evidence="1">
    <location>
        <begin position="51"/>
        <end position="75"/>
    </location>
</feature>
<protein>
    <submittedName>
        <fullName evidence="2">ABC-2 family transporter protein</fullName>
    </submittedName>
</protein>
<sequence>MKKLLKMEMYEISHNYIYLFMIGIAIVYGIYSGYGNLEMNNYNLSIGGYEALILMLDDAPGTCILISAFPALLIGKSFSNRTLISKIAYGNSRGSVFFSKAISILIITTAVMLIYSFSGAFAVTIKYGWNAPAGVNIIILMKILICTTLLYLAIFSIIIFFGVIFRDNLKTVIVSVITILMNAIYLFVARTMNLPLYMHPMNLLRVILTHNSIFQFISFSLEGIILLGIILTLSYNIFRNCELK</sequence>
<dbReference type="STRING" id="169679.CSACC_20230"/>
<dbReference type="RefSeq" id="WP_077864857.1">
    <property type="nucleotide sequence ID" value="NZ_LZYZ01000002.1"/>
</dbReference>
<dbReference type="Proteomes" id="UP000191154">
    <property type="component" value="Unassembled WGS sequence"/>
</dbReference>
<evidence type="ECO:0000313" key="2">
    <source>
        <dbReference type="EMBL" id="OOM14611.1"/>
    </source>
</evidence>
<feature type="transmembrane region" description="Helical" evidence="1">
    <location>
        <begin position="212"/>
        <end position="238"/>
    </location>
</feature>
<comment type="caution">
    <text evidence="2">The sequence shown here is derived from an EMBL/GenBank/DDBJ whole genome shotgun (WGS) entry which is preliminary data.</text>
</comment>
<gene>
    <name evidence="2" type="ORF">CLOSAC_14910</name>
</gene>
<keyword evidence="1" id="KW-0472">Membrane</keyword>
<name>A0A1S8NEA1_CLOSA</name>
<keyword evidence="1" id="KW-1133">Transmembrane helix</keyword>
<reference evidence="2 3" key="1">
    <citation type="submission" date="2016-05" db="EMBL/GenBank/DDBJ databases">
        <title>Microbial solvent formation.</title>
        <authorList>
            <person name="Poehlein A."/>
            <person name="Montoya Solano J.D."/>
            <person name="Flitsch S."/>
            <person name="Krabben P."/>
            <person name="Duerre P."/>
            <person name="Daniel R."/>
        </authorList>
    </citation>
    <scope>NUCLEOTIDE SEQUENCE [LARGE SCALE GENOMIC DNA]</scope>
    <source>
        <strain evidence="2 3">L1-8</strain>
    </source>
</reference>
<evidence type="ECO:0000256" key="1">
    <source>
        <dbReference type="SAM" id="Phobius"/>
    </source>
</evidence>
<dbReference type="EMBL" id="LZYZ01000002">
    <property type="protein sequence ID" value="OOM14611.1"/>
    <property type="molecule type" value="Genomic_DNA"/>
</dbReference>
<dbReference type="AlphaFoldDB" id="A0A1S8NEA1"/>
<keyword evidence="1" id="KW-0812">Transmembrane</keyword>
<organism evidence="2 3">
    <name type="scientific">Clostridium saccharobutylicum</name>
    <dbReference type="NCBI Taxonomy" id="169679"/>
    <lineage>
        <taxon>Bacteria</taxon>
        <taxon>Bacillati</taxon>
        <taxon>Bacillota</taxon>
        <taxon>Clostridia</taxon>
        <taxon>Eubacteriales</taxon>
        <taxon>Clostridiaceae</taxon>
        <taxon>Clostridium</taxon>
    </lineage>
</organism>
<feature type="transmembrane region" description="Helical" evidence="1">
    <location>
        <begin position="172"/>
        <end position="192"/>
    </location>
</feature>
<accession>A0A1S8NEA1</accession>
<feature type="transmembrane region" description="Helical" evidence="1">
    <location>
        <begin position="137"/>
        <end position="165"/>
    </location>
</feature>
<feature type="transmembrane region" description="Helical" evidence="1">
    <location>
        <begin position="96"/>
        <end position="117"/>
    </location>
</feature>
<feature type="transmembrane region" description="Helical" evidence="1">
    <location>
        <begin position="12"/>
        <end position="31"/>
    </location>
</feature>
<evidence type="ECO:0000313" key="3">
    <source>
        <dbReference type="Proteomes" id="UP000191154"/>
    </source>
</evidence>